<dbReference type="EMBL" id="CP115174">
    <property type="protein sequence ID" value="WBO22190.1"/>
    <property type="molecule type" value="Genomic_DNA"/>
</dbReference>
<gene>
    <name evidence="2" type="ORF">PBT88_18885</name>
</gene>
<accession>A0ABY7NMI2</accession>
<protein>
    <submittedName>
        <fullName evidence="2">Uncharacterized protein</fullName>
    </submittedName>
</protein>
<keyword evidence="3" id="KW-1185">Reference proteome</keyword>
<feature type="transmembrane region" description="Helical" evidence="1">
    <location>
        <begin position="52"/>
        <end position="73"/>
    </location>
</feature>
<evidence type="ECO:0000256" key="1">
    <source>
        <dbReference type="SAM" id="Phobius"/>
    </source>
</evidence>
<evidence type="ECO:0000313" key="2">
    <source>
        <dbReference type="EMBL" id="WBO22190.1"/>
    </source>
</evidence>
<sequence length="95" mass="9936">MSEPLHPLPPSRSATMGGVGAIFVTGLFAIIAAAAVLLLADRYGFRMETIDWVLLGAVLLLTLGGGFALARMIRADPGTIGEARFDTSHPDDPAD</sequence>
<feature type="transmembrane region" description="Helical" evidence="1">
    <location>
        <begin position="20"/>
        <end position="40"/>
    </location>
</feature>
<dbReference type="Proteomes" id="UP001210865">
    <property type="component" value="Chromosome"/>
</dbReference>
<keyword evidence="1" id="KW-0472">Membrane</keyword>
<organism evidence="2 3">
    <name type="scientific">Sphingomonas abietis</name>
    <dbReference type="NCBI Taxonomy" id="3012344"/>
    <lineage>
        <taxon>Bacteria</taxon>
        <taxon>Pseudomonadati</taxon>
        <taxon>Pseudomonadota</taxon>
        <taxon>Alphaproteobacteria</taxon>
        <taxon>Sphingomonadales</taxon>
        <taxon>Sphingomonadaceae</taxon>
        <taxon>Sphingomonas</taxon>
    </lineage>
</organism>
<evidence type="ECO:0000313" key="3">
    <source>
        <dbReference type="Proteomes" id="UP001210865"/>
    </source>
</evidence>
<reference evidence="2 3" key="1">
    <citation type="submission" date="2022-12" db="EMBL/GenBank/DDBJ databases">
        <title>Sphingomonas abieness sp. nov., an endophytic bacterium isolated from Abies koreana.</title>
        <authorList>
            <person name="Jiang L."/>
            <person name="Lee J."/>
        </authorList>
    </citation>
    <scope>NUCLEOTIDE SEQUENCE [LARGE SCALE GENOMIC DNA]</scope>
    <source>
        <strain evidence="3">PAMB 00755</strain>
    </source>
</reference>
<dbReference type="RefSeq" id="WP_270076838.1">
    <property type="nucleotide sequence ID" value="NZ_CP115174.1"/>
</dbReference>
<proteinExistence type="predicted"/>
<name>A0ABY7NMI2_9SPHN</name>
<keyword evidence="1" id="KW-0812">Transmembrane</keyword>
<keyword evidence="1" id="KW-1133">Transmembrane helix</keyword>